<protein>
    <submittedName>
        <fullName evidence="6">Cell division protein FtsA</fullName>
    </submittedName>
</protein>
<dbReference type="Gene3D" id="3.40.1190.20">
    <property type="match status" value="1"/>
</dbReference>
<evidence type="ECO:0000259" key="5">
    <source>
        <dbReference type="Pfam" id="PF00294"/>
    </source>
</evidence>
<dbReference type="OrthoDB" id="9813569at2"/>
<evidence type="ECO:0000256" key="4">
    <source>
        <dbReference type="RuleBase" id="RU003704"/>
    </source>
</evidence>
<evidence type="ECO:0000256" key="1">
    <source>
        <dbReference type="ARBA" id="ARBA00010688"/>
    </source>
</evidence>
<comment type="similarity">
    <text evidence="1 4">Belongs to the carbohydrate kinase PfkB family.</text>
</comment>
<dbReference type="GO" id="GO:0016301">
    <property type="term" value="F:kinase activity"/>
    <property type="evidence" value="ECO:0007669"/>
    <property type="project" value="UniProtKB-KW"/>
</dbReference>
<dbReference type="EMBL" id="CP001614">
    <property type="protein sequence ID" value="ACR12346.1"/>
    <property type="molecule type" value="Genomic_DNA"/>
</dbReference>
<dbReference type="InterPro" id="IPR002139">
    <property type="entry name" value="Ribo/fructo_kinase"/>
</dbReference>
<dbReference type="PANTHER" id="PTHR43320:SF3">
    <property type="entry name" value="CARBOHYDRATE KINASE PFKB DOMAIN-CONTAINING PROTEIN"/>
    <property type="match status" value="1"/>
</dbReference>
<dbReference type="GO" id="GO:0051301">
    <property type="term" value="P:cell division"/>
    <property type="evidence" value="ECO:0007669"/>
    <property type="project" value="UniProtKB-KW"/>
</dbReference>
<keyword evidence="2 4" id="KW-0808">Transferase</keyword>
<dbReference type="InterPro" id="IPR011611">
    <property type="entry name" value="PfkB_dom"/>
</dbReference>
<feature type="domain" description="Carbohydrate kinase PfkB" evidence="5">
    <location>
        <begin position="58"/>
        <end position="318"/>
    </location>
</feature>
<dbReference type="Proteomes" id="UP000009080">
    <property type="component" value="Chromosome"/>
</dbReference>
<dbReference type="STRING" id="377629.TERTU_3073"/>
<dbReference type="InterPro" id="IPR052700">
    <property type="entry name" value="Carb_kinase_PfkB-like"/>
</dbReference>
<proteinExistence type="inferred from homology"/>
<dbReference type="PROSITE" id="PS00584">
    <property type="entry name" value="PFKB_KINASES_2"/>
    <property type="match status" value="1"/>
</dbReference>
<dbReference type="HOGENOM" id="CLU_027634_5_1_6"/>
<evidence type="ECO:0000256" key="3">
    <source>
        <dbReference type="ARBA" id="ARBA00022777"/>
    </source>
</evidence>
<name>C5BP56_TERTT</name>
<dbReference type="eggNOG" id="COG0524">
    <property type="taxonomic scope" value="Bacteria"/>
</dbReference>
<keyword evidence="6" id="KW-0131">Cell cycle</keyword>
<dbReference type="AlphaFoldDB" id="C5BP56"/>
<organism evidence="6 7">
    <name type="scientific">Teredinibacter turnerae (strain ATCC 39867 / T7901)</name>
    <dbReference type="NCBI Taxonomy" id="377629"/>
    <lineage>
        <taxon>Bacteria</taxon>
        <taxon>Pseudomonadati</taxon>
        <taxon>Pseudomonadota</taxon>
        <taxon>Gammaproteobacteria</taxon>
        <taxon>Cellvibrionales</taxon>
        <taxon>Cellvibrionaceae</taxon>
        <taxon>Teredinibacter</taxon>
    </lineage>
</organism>
<evidence type="ECO:0000313" key="6">
    <source>
        <dbReference type="EMBL" id="ACR12346.1"/>
    </source>
</evidence>
<evidence type="ECO:0000313" key="7">
    <source>
        <dbReference type="Proteomes" id="UP000009080"/>
    </source>
</evidence>
<dbReference type="InterPro" id="IPR029056">
    <property type="entry name" value="Ribokinase-like"/>
</dbReference>
<reference evidence="6 7" key="1">
    <citation type="journal article" date="2009" name="PLoS ONE">
        <title>The complete genome of Teredinibacter turnerae T7901: an intracellular endosymbiont of marine wood-boring bivalves (shipworms).</title>
        <authorList>
            <person name="Yang J.C."/>
            <person name="Madupu R."/>
            <person name="Durkin A.S."/>
            <person name="Ekborg N.A."/>
            <person name="Pedamallu C.S."/>
            <person name="Hostetler J.B."/>
            <person name="Radune D."/>
            <person name="Toms B.S."/>
            <person name="Henrissat B."/>
            <person name="Coutinho P.M."/>
            <person name="Schwarz S."/>
            <person name="Field L."/>
            <person name="Trindade-Silva A.E."/>
            <person name="Soares C.A.G."/>
            <person name="Elshahawi S."/>
            <person name="Hanora A."/>
            <person name="Schmidt E.W."/>
            <person name="Haygood M.G."/>
            <person name="Posfai J."/>
            <person name="Benner J."/>
            <person name="Madinger C."/>
            <person name="Nove J."/>
            <person name="Anton B."/>
            <person name="Chaudhary K."/>
            <person name="Foster J."/>
            <person name="Holman A."/>
            <person name="Kumar S."/>
            <person name="Lessard P.A."/>
            <person name="Luyten Y.A."/>
            <person name="Slatko B."/>
            <person name="Wood N."/>
            <person name="Wu B."/>
            <person name="Teplitski M."/>
            <person name="Mougous J.D."/>
            <person name="Ward N."/>
            <person name="Eisen J.A."/>
            <person name="Badger J.H."/>
            <person name="Distel D.L."/>
        </authorList>
    </citation>
    <scope>NUCLEOTIDE SEQUENCE [LARGE SCALE GENOMIC DNA]</scope>
    <source>
        <strain evidence="7">ATCC 39867 / T7901</strain>
    </source>
</reference>
<dbReference type="RefSeq" id="WP_015818458.1">
    <property type="nucleotide sequence ID" value="NC_012997.1"/>
</dbReference>
<sequence>MTQIDIYGLGAALLDTEVEVSDGDLSALNVEKGVMTLVDEPRQHELMASLKGHLVASKRASGGSAANSIIAASYFGSRTFYSCRVANDENGEFYLADLASAGVQYHSSNGSNDGITGKCLVMITPDAERTMNTFLGISEQLCFDDVDENALKQSKYVYIEGYQVTSESGRPTAIKLRQQAEALGVKTALTLSDPAIVKFFHDGMREMVGDGVDILFCNEQEAQSFTQCHDLKGAFEALKTHAKTFAITRGSEGALIFDGEERIAVSAPEVKAIDTNGAGDMFAGAFLHALSQGKNYRTAGEFGCKAAAQIVTQFGPRLQPEQYKALVASL</sequence>
<dbReference type="InterPro" id="IPR002173">
    <property type="entry name" value="Carboh/pur_kinase_PfkB_CS"/>
</dbReference>
<dbReference type="Gene3D" id="3.30.1110.10">
    <property type="match status" value="1"/>
</dbReference>
<accession>C5BP56</accession>
<dbReference type="SUPFAM" id="SSF53613">
    <property type="entry name" value="Ribokinase-like"/>
    <property type="match status" value="1"/>
</dbReference>
<gene>
    <name evidence="6" type="ordered locus">TERTU_3073</name>
</gene>
<keyword evidence="6" id="KW-0132">Cell division</keyword>
<keyword evidence="3 4" id="KW-0418">Kinase</keyword>
<keyword evidence="7" id="KW-1185">Reference proteome</keyword>
<dbReference type="CDD" id="cd01168">
    <property type="entry name" value="adenosine_kinase"/>
    <property type="match status" value="1"/>
</dbReference>
<dbReference type="KEGG" id="ttu:TERTU_3073"/>
<evidence type="ECO:0000256" key="2">
    <source>
        <dbReference type="ARBA" id="ARBA00022679"/>
    </source>
</evidence>
<dbReference type="PRINTS" id="PR00990">
    <property type="entry name" value="RIBOKINASE"/>
</dbReference>
<dbReference type="PANTHER" id="PTHR43320">
    <property type="entry name" value="SUGAR KINASE"/>
    <property type="match status" value="1"/>
</dbReference>
<dbReference type="Pfam" id="PF00294">
    <property type="entry name" value="PfkB"/>
    <property type="match status" value="1"/>
</dbReference>